<sequence>MNICIKQGYVIGNIQMNEQNVGWLNGLFGVVIFAGSLPATRIAVMGFSPEFITGARASIASILALFILWFFQAKPFKQNLPQRTDWIPLLIVAFGVVFGFPFFTALALEHISSARALVFVALLPLTTAIFGVLRSAERPSLPFWIFALLGSFFVMGFMLQGDQGHLLGPGDLLMILAIIVCGLSYAEGGRLAKTLGGWQVICWALVISLPLMLLLSFYYLPKQWSTVPISAYAGLLYVSLFSMLIGFFFWYKGLALGGIAKVGQIQLLQPFIGLVFSAIILGESVTLGMIAVSMAVMLCVLMAKRYT</sequence>
<evidence type="ECO:0000256" key="3">
    <source>
        <dbReference type="ARBA" id="ARBA00022692"/>
    </source>
</evidence>
<feature type="transmembrane region" description="Helical" evidence="6">
    <location>
        <begin position="166"/>
        <end position="186"/>
    </location>
</feature>
<comment type="caution">
    <text evidence="8">The sequence shown here is derived from an EMBL/GenBank/DDBJ whole genome shotgun (WGS) entry which is preliminary data.</text>
</comment>
<feature type="transmembrane region" description="Helical" evidence="6">
    <location>
        <begin position="23"/>
        <end position="44"/>
    </location>
</feature>
<evidence type="ECO:0000256" key="6">
    <source>
        <dbReference type="SAM" id="Phobius"/>
    </source>
</evidence>
<dbReference type="InterPro" id="IPR000620">
    <property type="entry name" value="EamA_dom"/>
</dbReference>
<keyword evidence="9" id="KW-1185">Reference proteome</keyword>
<dbReference type="PANTHER" id="PTHR32322:SF2">
    <property type="entry name" value="EAMA DOMAIN-CONTAINING PROTEIN"/>
    <property type="match status" value="1"/>
</dbReference>
<evidence type="ECO:0000256" key="4">
    <source>
        <dbReference type="ARBA" id="ARBA00022989"/>
    </source>
</evidence>
<dbReference type="Proteomes" id="UP000294963">
    <property type="component" value="Unassembled WGS sequence"/>
</dbReference>
<protein>
    <submittedName>
        <fullName evidence="8">EamA-like transporter family protein</fullName>
    </submittedName>
</protein>
<comment type="similarity">
    <text evidence="2">Belongs to the EamA transporter family.</text>
</comment>
<comment type="subcellular location">
    <subcellularLocation>
        <location evidence="1">Membrane</location>
        <topology evidence="1">Multi-pass membrane protein</topology>
    </subcellularLocation>
</comment>
<feature type="transmembrane region" description="Helical" evidence="6">
    <location>
        <begin position="271"/>
        <end position="303"/>
    </location>
</feature>
<feature type="transmembrane region" description="Helical" evidence="6">
    <location>
        <begin position="198"/>
        <end position="220"/>
    </location>
</feature>
<feature type="domain" description="EamA" evidence="7">
    <location>
        <begin position="23"/>
        <end position="152"/>
    </location>
</feature>
<dbReference type="GO" id="GO:0016020">
    <property type="term" value="C:membrane"/>
    <property type="evidence" value="ECO:0007669"/>
    <property type="project" value="UniProtKB-SubCell"/>
</dbReference>
<evidence type="ECO:0000256" key="5">
    <source>
        <dbReference type="ARBA" id="ARBA00023136"/>
    </source>
</evidence>
<dbReference type="EMBL" id="SLVJ01000013">
    <property type="protein sequence ID" value="TCM66417.1"/>
    <property type="molecule type" value="Genomic_DNA"/>
</dbReference>
<dbReference type="SUPFAM" id="SSF103481">
    <property type="entry name" value="Multidrug resistance efflux transporter EmrE"/>
    <property type="match status" value="2"/>
</dbReference>
<dbReference type="AlphaFoldDB" id="A0A4R1XQ81"/>
<dbReference type="PANTHER" id="PTHR32322">
    <property type="entry name" value="INNER MEMBRANE TRANSPORTER"/>
    <property type="match status" value="1"/>
</dbReference>
<organism evidence="8 9">
    <name type="scientific">Acinetobacter calcoaceticus</name>
    <dbReference type="NCBI Taxonomy" id="471"/>
    <lineage>
        <taxon>Bacteria</taxon>
        <taxon>Pseudomonadati</taxon>
        <taxon>Pseudomonadota</taxon>
        <taxon>Gammaproteobacteria</taxon>
        <taxon>Moraxellales</taxon>
        <taxon>Moraxellaceae</taxon>
        <taxon>Acinetobacter</taxon>
        <taxon>Acinetobacter calcoaceticus/baumannii complex</taxon>
    </lineage>
</organism>
<keyword evidence="5 6" id="KW-0472">Membrane</keyword>
<evidence type="ECO:0000313" key="8">
    <source>
        <dbReference type="EMBL" id="TCM66417.1"/>
    </source>
</evidence>
<feature type="transmembrane region" description="Helical" evidence="6">
    <location>
        <begin position="51"/>
        <end position="71"/>
    </location>
</feature>
<feature type="transmembrane region" description="Helical" evidence="6">
    <location>
        <begin position="115"/>
        <end position="135"/>
    </location>
</feature>
<proteinExistence type="inferred from homology"/>
<dbReference type="InterPro" id="IPR037185">
    <property type="entry name" value="EmrE-like"/>
</dbReference>
<feature type="transmembrane region" description="Helical" evidence="6">
    <location>
        <begin position="141"/>
        <end position="159"/>
    </location>
</feature>
<reference evidence="8 9" key="1">
    <citation type="submission" date="2019-03" db="EMBL/GenBank/DDBJ databases">
        <title>Genomic analyses of the natural microbiome of Caenorhabditis elegans.</title>
        <authorList>
            <person name="Samuel B."/>
        </authorList>
    </citation>
    <scope>NUCLEOTIDE SEQUENCE [LARGE SCALE GENOMIC DNA]</scope>
    <source>
        <strain evidence="8 9">JUb89</strain>
    </source>
</reference>
<dbReference type="InterPro" id="IPR050638">
    <property type="entry name" value="AA-Vitamin_Transporters"/>
</dbReference>
<gene>
    <name evidence="8" type="ORF">EC844_11317</name>
</gene>
<feature type="transmembrane region" description="Helical" evidence="6">
    <location>
        <begin position="232"/>
        <end position="251"/>
    </location>
</feature>
<feature type="domain" description="EamA" evidence="7">
    <location>
        <begin position="169"/>
        <end position="302"/>
    </location>
</feature>
<keyword evidence="4 6" id="KW-1133">Transmembrane helix</keyword>
<evidence type="ECO:0000259" key="7">
    <source>
        <dbReference type="Pfam" id="PF00892"/>
    </source>
</evidence>
<evidence type="ECO:0000256" key="1">
    <source>
        <dbReference type="ARBA" id="ARBA00004141"/>
    </source>
</evidence>
<evidence type="ECO:0000313" key="9">
    <source>
        <dbReference type="Proteomes" id="UP000294963"/>
    </source>
</evidence>
<dbReference type="Pfam" id="PF00892">
    <property type="entry name" value="EamA"/>
    <property type="match status" value="2"/>
</dbReference>
<feature type="transmembrane region" description="Helical" evidence="6">
    <location>
        <begin position="86"/>
        <end position="108"/>
    </location>
</feature>
<evidence type="ECO:0000256" key="2">
    <source>
        <dbReference type="ARBA" id="ARBA00007362"/>
    </source>
</evidence>
<name>A0A4R1XQ81_ACICA</name>
<accession>A0A4R1XQ81</accession>
<keyword evidence="3 6" id="KW-0812">Transmembrane</keyword>